<reference evidence="2 3" key="1">
    <citation type="submission" date="2019-07" db="EMBL/GenBank/DDBJ databases">
        <title>Lentzea xizangensis sp. nov., isolated from Qinghai-Tibetan Plateau Soils.</title>
        <authorList>
            <person name="Huang J."/>
        </authorList>
    </citation>
    <scope>NUCLEOTIDE SEQUENCE [LARGE SCALE GENOMIC DNA]</scope>
    <source>
        <strain evidence="2 3">FXJ1.1311</strain>
    </source>
</reference>
<evidence type="ECO:0000313" key="2">
    <source>
        <dbReference type="EMBL" id="TWP48482.1"/>
    </source>
</evidence>
<keyword evidence="3" id="KW-1185">Reference proteome</keyword>
<keyword evidence="1" id="KW-0732">Signal</keyword>
<dbReference type="EMBL" id="VOBR01000020">
    <property type="protein sequence ID" value="TWP48482.1"/>
    <property type="molecule type" value="Genomic_DNA"/>
</dbReference>
<comment type="caution">
    <text evidence="2">The sequence shown here is derived from an EMBL/GenBank/DDBJ whole genome shotgun (WGS) entry which is preliminary data.</text>
</comment>
<name>A0A563EMV8_9PSEU</name>
<accession>A0A563EMV8</accession>
<dbReference type="OrthoDB" id="3700599at2"/>
<protein>
    <recommendedName>
        <fullName evidence="4">Peptidase inhibitor family I36</fullName>
    </recommendedName>
</protein>
<proteinExistence type="predicted"/>
<feature type="chain" id="PRO_5022224417" description="Peptidase inhibitor family I36" evidence="1">
    <location>
        <begin position="25"/>
        <end position="157"/>
    </location>
</feature>
<evidence type="ECO:0000313" key="3">
    <source>
        <dbReference type="Proteomes" id="UP000316639"/>
    </source>
</evidence>
<evidence type="ECO:0008006" key="4">
    <source>
        <dbReference type="Google" id="ProtNLM"/>
    </source>
</evidence>
<sequence>MKIISAIGAVLVTLFALTGAPAQAAPLPDSTVKAMVEEMIDANPGARQINTNTVRLANGVEASAVPASICPYYRLCIYDGEYRSGQQWNFLKCGFVNIGASGWSDRIRSFSNNQTPGTVAIFMNWTGSQWQELHRSTAYERQDTVGSVHWTDGLWVC</sequence>
<dbReference type="RefSeq" id="WP_146356243.1">
    <property type="nucleotide sequence ID" value="NZ_VOBR01000020.1"/>
</dbReference>
<evidence type="ECO:0000256" key="1">
    <source>
        <dbReference type="SAM" id="SignalP"/>
    </source>
</evidence>
<gene>
    <name evidence="2" type="ORF">FKR81_28245</name>
</gene>
<dbReference type="AlphaFoldDB" id="A0A563EMV8"/>
<dbReference type="Proteomes" id="UP000316639">
    <property type="component" value="Unassembled WGS sequence"/>
</dbReference>
<organism evidence="2 3">
    <name type="scientific">Lentzea tibetensis</name>
    <dbReference type="NCBI Taxonomy" id="2591470"/>
    <lineage>
        <taxon>Bacteria</taxon>
        <taxon>Bacillati</taxon>
        <taxon>Actinomycetota</taxon>
        <taxon>Actinomycetes</taxon>
        <taxon>Pseudonocardiales</taxon>
        <taxon>Pseudonocardiaceae</taxon>
        <taxon>Lentzea</taxon>
    </lineage>
</organism>
<feature type="signal peptide" evidence="1">
    <location>
        <begin position="1"/>
        <end position="24"/>
    </location>
</feature>